<reference evidence="2 3" key="2">
    <citation type="submission" date="2019-09" db="EMBL/GenBank/DDBJ databases">
        <authorList>
            <person name="Jin C."/>
        </authorList>
    </citation>
    <scope>NUCLEOTIDE SEQUENCE [LARGE SCALE GENOMIC DNA]</scope>
    <source>
        <strain evidence="2 3">AN110305</strain>
    </source>
</reference>
<dbReference type="InterPro" id="IPR001270">
    <property type="entry name" value="ClpA/B"/>
</dbReference>
<keyword evidence="3" id="KW-1185">Reference proteome</keyword>
<dbReference type="SUPFAM" id="SSF52540">
    <property type="entry name" value="P-loop containing nucleoside triphosphate hydrolases"/>
    <property type="match status" value="1"/>
</dbReference>
<protein>
    <submittedName>
        <fullName evidence="2">AAA domain-containing protein</fullName>
    </submittedName>
</protein>
<dbReference type="GO" id="GO:0016887">
    <property type="term" value="F:ATP hydrolysis activity"/>
    <property type="evidence" value="ECO:0007669"/>
    <property type="project" value="InterPro"/>
</dbReference>
<reference evidence="2 3" key="1">
    <citation type="submission" date="2019-09" db="EMBL/GenBank/DDBJ databases">
        <title>Goodfellowia gen. nov., a new genus of the Pseudonocardineae related to Actinoalloteichus, containing Goodfellowia coeruleoviolacea gen. nov., comb. nov. gen. nov., comb. nov.</title>
        <authorList>
            <person name="Labeda D."/>
        </authorList>
    </citation>
    <scope>NUCLEOTIDE SEQUENCE [LARGE SCALE GENOMIC DNA]</scope>
    <source>
        <strain evidence="2 3">AN110305</strain>
    </source>
</reference>
<accession>A0A5B2XPY9</accession>
<dbReference type="SMART" id="SM00382">
    <property type="entry name" value="AAA"/>
    <property type="match status" value="1"/>
</dbReference>
<dbReference type="EMBL" id="VUOB01000009">
    <property type="protein sequence ID" value="KAA2265125.1"/>
    <property type="molecule type" value="Genomic_DNA"/>
</dbReference>
<gene>
    <name evidence="2" type="ORF">F0L68_05515</name>
</gene>
<comment type="caution">
    <text evidence="2">The sequence shown here is derived from an EMBL/GenBank/DDBJ whole genome shotgun (WGS) entry which is preliminary data.</text>
</comment>
<dbReference type="InterPro" id="IPR003593">
    <property type="entry name" value="AAA+_ATPase"/>
</dbReference>
<dbReference type="InterPro" id="IPR011704">
    <property type="entry name" value="ATPase_dyneun-rel_AAA"/>
</dbReference>
<dbReference type="GO" id="GO:0005524">
    <property type="term" value="F:ATP binding"/>
    <property type="evidence" value="ECO:0007669"/>
    <property type="project" value="InterPro"/>
</dbReference>
<dbReference type="CDD" id="cd00009">
    <property type="entry name" value="AAA"/>
    <property type="match status" value="1"/>
</dbReference>
<organism evidence="2 3">
    <name type="scientific">Solihabitans fulvus</name>
    <dbReference type="NCBI Taxonomy" id="1892852"/>
    <lineage>
        <taxon>Bacteria</taxon>
        <taxon>Bacillati</taxon>
        <taxon>Actinomycetota</taxon>
        <taxon>Actinomycetes</taxon>
        <taxon>Pseudonocardiales</taxon>
        <taxon>Pseudonocardiaceae</taxon>
        <taxon>Solihabitans</taxon>
    </lineage>
</organism>
<dbReference type="PRINTS" id="PR00300">
    <property type="entry name" value="CLPPROTEASEA"/>
</dbReference>
<dbReference type="InterPro" id="IPR027417">
    <property type="entry name" value="P-loop_NTPase"/>
</dbReference>
<dbReference type="Pfam" id="PF07728">
    <property type="entry name" value="AAA_5"/>
    <property type="match status" value="1"/>
</dbReference>
<evidence type="ECO:0000313" key="2">
    <source>
        <dbReference type="EMBL" id="KAA2265125.1"/>
    </source>
</evidence>
<dbReference type="Proteomes" id="UP000323454">
    <property type="component" value="Unassembled WGS sequence"/>
</dbReference>
<proteinExistence type="predicted"/>
<dbReference type="Gene3D" id="3.40.50.300">
    <property type="entry name" value="P-loop containing nucleotide triphosphate hydrolases"/>
    <property type="match status" value="1"/>
</dbReference>
<sequence length="332" mass="36612">MPDWWIYHGNGRVLDPDERDHRWPAPPPWREFHGGPDLPTPESDVVEAERRLGRSFPTSYQDREVLNRINAAITLARPLLVTGKPGSGKSSLAYSIARELGLGRVLRWPITSRTTLKAGLYDYDVFGRAQAIGMRENSEIGNFVHLGPLGTALLPHRRPRVLLIDEMDKSDIDLPNDLLNIFEDGEFPVPELIRVRDRESRVTVHTADPGAVAPVEAGVVRCHAFPIVVVTSNGERDFPPAFLRRCLSLAIPDPGVERLAEMVAAHFSDDGGEVTAELVRLFADRRAKLGGMAADQLLNAVHLVRSGAGDGVEAANWSELLDAVWHRLSVGS</sequence>
<evidence type="ECO:0000313" key="3">
    <source>
        <dbReference type="Proteomes" id="UP000323454"/>
    </source>
</evidence>
<feature type="domain" description="AAA+ ATPase" evidence="1">
    <location>
        <begin position="75"/>
        <end position="257"/>
    </location>
</feature>
<name>A0A5B2XPY9_9PSEU</name>
<dbReference type="AlphaFoldDB" id="A0A5B2XPY9"/>
<dbReference type="OrthoDB" id="9783370at2"/>
<evidence type="ECO:0000259" key="1">
    <source>
        <dbReference type="SMART" id="SM00382"/>
    </source>
</evidence>